<sequence length="34" mass="3836">MILTRLAKLSLDLADDIGELINKKSFTLFNNDLV</sequence>
<protein>
    <submittedName>
        <fullName evidence="1">Uncharacterized protein</fullName>
    </submittedName>
</protein>
<gene>
    <name evidence="1" type="ORF">HNQ62_002547</name>
</gene>
<dbReference type="EMBL" id="JACHFY010000023">
    <property type="protein sequence ID" value="MBB5254773.1"/>
    <property type="molecule type" value="Genomic_DNA"/>
</dbReference>
<accession>A0A7J9RUY0</accession>
<organism evidence="1 2">
    <name type="scientific">Sulfurisphaera ohwakuensis</name>
    <dbReference type="NCBI Taxonomy" id="69656"/>
    <lineage>
        <taxon>Archaea</taxon>
        <taxon>Thermoproteota</taxon>
        <taxon>Thermoprotei</taxon>
        <taxon>Sulfolobales</taxon>
        <taxon>Sulfolobaceae</taxon>
        <taxon>Sulfurisphaera</taxon>
    </lineage>
</organism>
<comment type="caution">
    <text evidence="1">The sequence shown here is derived from an EMBL/GenBank/DDBJ whole genome shotgun (WGS) entry which is preliminary data.</text>
</comment>
<dbReference type="AlphaFoldDB" id="A0A7J9RUY0"/>
<proteinExistence type="predicted"/>
<reference evidence="1 2" key="1">
    <citation type="submission" date="2020-08" db="EMBL/GenBank/DDBJ databases">
        <title>Genomic Encyclopedia of Type Strains, Phase IV (KMG-IV): sequencing the most valuable type-strain genomes for metagenomic binning, comparative biology and taxonomic classification.</title>
        <authorList>
            <person name="Goeker M."/>
        </authorList>
    </citation>
    <scope>NUCLEOTIDE SEQUENCE [LARGE SCALE GENOMIC DNA]</scope>
    <source>
        <strain evidence="1 2">DSM 12421</strain>
    </source>
</reference>
<evidence type="ECO:0000313" key="2">
    <source>
        <dbReference type="Proteomes" id="UP000582213"/>
    </source>
</evidence>
<evidence type="ECO:0000313" key="1">
    <source>
        <dbReference type="EMBL" id="MBB5254773.1"/>
    </source>
</evidence>
<dbReference type="Proteomes" id="UP000582213">
    <property type="component" value="Unassembled WGS sequence"/>
</dbReference>
<name>A0A7J9RUY0_SULOH</name>